<proteinExistence type="predicted"/>
<sequence length="361" mass="38897">MNGTSRSADGTSSTTNGASRTEDGTSSPASEAYEERLRAFVGREVTGPTPGQDPVNQPMIRHWAEAMGDRNPVYTDERAARATGRPGVVAPASMVQAWTMRGYAATVAPAARDTAPGGLAALVALLDEGGYTSVVATDSELEFRRELVPGDHIAVQETVESISPEKKTALGAGRFVTTVKTYRDQAGGLVATQRWRTLRFRPREAGRPRAERSTGGSAAQPGAEPPARRPRPAVNRDNAFWFEAAREHRLVIQRCASCGALRHPPGPCCPECSSLWWDTVESGGRGHLYSYVVNHHPRHPAFTYPLLVAVVELAEGTRLIANLDGVAPEEVRVGMPLVLDWLDADPDLSLPVFRPAATEES</sequence>
<dbReference type="PANTHER" id="PTHR34075:SF5">
    <property type="entry name" value="BLR3430 PROTEIN"/>
    <property type="match status" value="1"/>
</dbReference>
<reference evidence="5 6" key="1">
    <citation type="submission" date="2018-06" db="EMBL/GenBank/DDBJ databases">
        <title>Streptomyces reniochalinae sp. nov. and Streptomyces diacarnus sp. nov. from marine sponges.</title>
        <authorList>
            <person name="Li L."/>
        </authorList>
    </citation>
    <scope>NUCLEOTIDE SEQUENCE [LARGE SCALE GENOMIC DNA]</scope>
    <source>
        <strain evidence="5 6">LHW51701</strain>
    </source>
</reference>
<dbReference type="Gene3D" id="3.10.129.10">
    <property type="entry name" value="Hotdog Thioesterase"/>
    <property type="match status" value="1"/>
</dbReference>
<dbReference type="InterPro" id="IPR029069">
    <property type="entry name" value="HotDog_dom_sf"/>
</dbReference>
<evidence type="ECO:0000259" key="4">
    <source>
        <dbReference type="Pfam" id="PF13452"/>
    </source>
</evidence>
<dbReference type="Pfam" id="PF12172">
    <property type="entry name" value="zf-ChsH2"/>
    <property type="match status" value="1"/>
</dbReference>
<feature type="domain" description="ChsH2 rubredoxin-like zinc ribbon" evidence="3">
    <location>
        <begin position="242"/>
        <end position="274"/>
    </location>
</feature>
<dbReference type="SUPFAM" id="SSF54637">
    <property type="entry name" value="Thioesterase/thiol ester dehydrase-isomerase"/>
    <property type="match status" value="1"/>
</dbReference>
<dbReference type="AlphaFoldDB" id="A0A367F3C8"/>
<evidence type="ECO:0000313" key="6">
    <source>
        <dbReference type="Proteomes" id="UP000252914"/>
    </source>
</evidence>
<dbReference type="RefSeq" id="WP_114021704.1">
    <property type="nucleotide sequence ID" value="NZ_QOIN01000039.1"/>
</dbReference>
<protein>
    <recommendedName>
        <fullName evidence="7">DNA-binding protein</fullName>
    </recommendedName>
</protein>
<evidence type="ECO:0000313" key="5">
    <source>
        <dbReference type="EMBL" id="RCG24856.1"/>
    </source>
</evidence>
<dbReference type="Proteomes" id="UP000252914">
    <property type="component" value="Unassembled WGS sequence"/>
</dbReference>
<dbReference type="InterPro" id="IPR012340">
    <property type="entry name" value="NA-bd_OB-fold"/>
</dbReference>
<dbReference type="EMBL" id="QOIN01000039">
    <property type="protein sequence ID" value="RCG24856.1"/>
    <property type="molecule type" value="Genomic_DNA"/>
</dbReference>
<organism evidence="5 6">
    <name type="scientific">Streptomyces diacarni</name>
    <dbReference type="NCBI Taxonomy" id="2800381"/>
    <lineage>
        <taxon>Bacteria</taxon>
        <taxon>Bacillati</taxon>
        <taxon>Actinomycetota</taxon>
        <taxon>Actinomycetes</taxon>
        <taxon>Kitasatosporales</taxon>
        <taxon>Streptomycetaceae</taxon>
        <taxon>Streptomyces</taxon>
    </lineage>
</organism>
<dbReference type="SUPFAM" id="SSF50249">
    <property type="entry name" value="Nucleic acid-binding proteins"/>
    <property type="match status" value="1"/>
</dbReference>
<dbReference type="Gene3D" id="6.10.30.10">
    <property type="match status" value="1"/>
</dbReference>
<dbReference type="InterPro" id="IPR052513">
    <property type="entry name" value="Thioester_dehydratase-like"/>
</dbReference>
<feature type="region of interest" description="Disordered" evidence="1">
    <location>
        <begin position="1"/>
        <end position="36"/>
    </location>
</feature>
<comment type="caution">
    <text evidence="5">The sequence shown here is derived from an EMBL/GenBank/DDBJ whole genome shotgun (WGS) entry which is preliminary data.</text>
</comment>
<keyword evidence="6" id="KW-1185">Reference proteome</keyword>
<name>A0A367F3C8_9ACTN</name>
<gene>
    <name evidence="5" type="ORF">DTL70_11075</name>
</gene>
<feature type="compositionally biased region" description="Polar residues" evidence="1">
    <location>
        <begin position="1"/>
        <end position="29"/>
    </location>
</feature>
<evidence type="ECO:0000259" key="2">
    <source>
        <dbReference type="Pfam" id="PF01796"/>
    </source>
</evidence>
<evidence type="ECO:0000256" key="1">
    <source>
        <dbReference type="SAM" id="MobiDB-lite"/>
    </source>
</evidence>
<accession>A0A367F3C8</accession>
<evidence type="ECO:0000259" key="3">
    <source>
        <dbReference type="Pfam" id="PF12172"/>
    </source>
</evidence>
<feature type="domain" description="FAS1-like dehydratase" evidence="4">
    <location>
        <begin position="39"/>
        <end position="193"/>
    </location>
</feature>
<dbReference type="InterPro" id="IPR039569">
    <property type="entry name" value="FAS1-like_DH_region"/>
</dbReference>
<dbReference type="Pfam" id="PF01796">
    <property type="entry name" value="OB_ChsH2_C"/>
    <property type="match status" value="1"/>
</dbReference>
<dbReference type="PANTHER" id="PTHR34075">
    <property type="entry name" value="BLR3430 PROTEIN"/>
    <property type="match status" value="1"/>
</dbReference>
<dbReference type="InterPro" id="IPR022002">
    <property type="entry name" value="ChsH2_Znr"/>
</dbReference>
<evidence type="ECO:0008006" key="7">
    <source>
        <dbReference type="Google" id="ProtNLM"/>
    </source>
</evidence>
<dbReference type="InterPro" id="IPR002878">
    <property type="entry name" value="ChsH2_C"/>
</dbReference>
<dbReference type="CDD" id="cd03441">
    <property type="entry name" value="R_hydratase_like"/>
    <property type="match status" value="1"/>
</dbReference>
<dbReference type="Pfam" id="PF13452">
    <property type="entry name" value="FAS1_DH_region"/>
    <property type="match status" value="1"/>
</dbReference>
<feature type="region of interest" description="Disordered" evidence="1">
    <location>
        <begin position="200"/>
        <end position="232"/>
    </location>
</feature>
<feature type="compositionally biased region" description="Basic and acidic residues" evidence="1">
    <location>
        <begin position="201"/>
        <end position="212"/>
    </location>
</feature>
<feature type="domain" description="ChsH2 C-terminal OB-fold" evidence="2">
    <location>
        <begin position="280"/>
        <end position="341"/>
    </location>
</feature>